<reference evidence="2" key="1">
    <citation type="submission" date="2023-04" db="EMBL/GenBank/DDBJ databases">
        <authorList>
            <person name="Vijverberg K."/>
            <person name="Xiong W."/>
            <person name="Schranz E."/>
        </authorList>
    </citation>
    <scope>NUCLEOTIDE SEQUENCE</scope>
</reference>
<accession>A0AA35Z589</accession>
<dbReference type="PANTHER" id="PTHR48449:SF1">
    <property type="entry name" value="DUF1985 DOMAIN-CONTAINING PROTEIN"/>
    <property type="match status" value="1"/>
</dbReference>
<dbReference type="AlphaFoldDB" id="A0AA35Z589"/>
<evidence type="ECO:0000259" key="1">
    <source>
        <dbReference type="Pfam" id="PF09331"/>
    </source>
</evidence>
<dbReference type="EMBL" id="OX465081">
    <property type="protein sequence ID" value="CAI9286148.1"/>
    <property type="molecule type" value="Genomic_DNA"/>
</dbReference>
<gene>
    <name evidence="2" type="ORF">LSALG_LOCUS25584</name>
</gene>
<feature type="domain" description="DUF1985" evidence="1">
    <location>
        <begin position="20"/>
        <end position="137"/>
    </location>
</feature>
<dbReference type="InterPro" id="IPR015410">
    <property type="entry name" value="DUF1985"/>
</dbReference>
<evidence type="ECO:0000313" key="2">
    <source>
        <dbReference type="EMBL" id="CAI9286148.1"/>
    </source>
</evidence>
<proteinExistence type="predicted"/>
<sequence>MPTPNGDPMLYHLMMLHEVRDVEVVRARRFWFELQGRVVEYGEIEFCLISGLRFGPYVDIINTKVSKSLALRNRLFPNVRDEDLRLNDLENYVKGSAFSMCSDEDAVMVMQMIFLLRGLIGRYDNTCFPSAMYELADSQYNWNRFLRDGTIEEQKREKPQKENNVAKRPLLLDNYADCDDEFWKLRGKKMGAVFVEHRLLRDIDMNCQFWSSLLGIGFGWLLFEEISPSNGRWTIINPECTTLEPRKQHYLRRITVGMVDGPHWKDIDQLNGVVSLKKHASGGSFKSLEDSILSELDHISYWAHFPNRQKPTEVKFVKAKHVPQQEKVEKGERGDCEVFVCMFMEMLASGVPVETRESPRGMGFTYHNRMAEIIWNSRF</sequence>
<dbReference type="Proteomes" id="UP001177003">
    <property type="component" value="Chromosome 5"/>
</dbReference>
<dbReference type="Pfam" id="PF09331">
    <property type="entry name" value="DUF1985"/>
    <property type="match status" value="1"/>
</dbReference>
<protein>
    <recommendedName>
        <fullName evidence="1">DUF1985 domain-containing protein</fullName>
    </recommendedName>
</protein>
<organism evidence="2 3">
    <name type="scientific">Lactuca saligna</name>
    <name type="common">Willowleaf lettuce</name>
    <dbReference type="NCBI Taxonomy" id="75948"/>
    <lineage>
        <taxon>Eukaryota</taxon>
        <taxon>Viridiplantae</taxon>
        <taxon>Streptophyta</taxon>
        <taxon>Embryophyta</taxon>
        <taxon>Tracheophyta</taxon>
        <taxon>Spermatophyta</taxon>
        <taxon>Magnoliopsida</taxon>
        <taxon>eudicotyledons</taxon>
        <taxon>Gunneridae</taxon>
        <taxon>Pentapetalae</taxon>
        <taxon>asterids</taxon>
        <taxon>campanulids</taxon>
        <taxon>Asterales</taxon>
        <taxon>Asteraceae</taxon>
        <taxon>Cichorioideae</taxon>
        <taxon>Cichorieae</taxon>
        <taxon>Lactucinae</taxon>
        <taxon>Lactuca</taxon>
    </lineage>
</organism>
<dbReference type="PANTHER" id="PTHR48449">
    <property type="entry name" value="DUF1985 DOMAIN-CONTAINING PROTEIN"/>
    <property type="match status" value="1"/>
</dbReference>
<keyword evidence="3" id="KW-1185">Reference proteome</keyword>
<evidence type="ECO:0000313" key="3">
    <source>
        <dbReference type="Proteomes" id="UP001177003"/>
    </source>
</evidence>
<name>A0AA35Z589_LACSI</name>